<feature type="region of interest" description="Disordered" evidence="1">
    <location>
        <begin position="981"/>
        <end position="1000"/>
    </location>
</feature>
<protein>
    <submittedName>
        <fullName evidence="2">Uncharacterized protein</fullName>
    </submittedName>
</protein>
<name>A0A8H4RC27_9HELO</name>
<feature type="region of interest" description="Disordered" evidence="1">
    <location>
        <begin position="82"/>
        <end position="101"/>
    </location>
</feature>
<dbReference type="OrthoDB" id="2537141at2759"/>
<feature type="region of interest" description="Disordered" evidence="1">
    <location>
        <begin position="716"/>
        <end position="747"/>
    </location>
</feature>
<feature type="region of interest" description="Disordered" evidence="1">
    <location>
        <begin position="331"/>
        <end position="353"/>
    </location>
</feature>
<evidence type="ECO:0000256" key="1">
    <source>
        <dbReference type="SAM" id="MobiDB-lite"/>
    </source>
</evidence>
<feature type="compositionally biased region" description="Polar residues" evidence="1">
    <location>
        <begin position="204"/>
        <end position="217"/>
    </location>
</feature>
<proteinExistence type="predicted"/>
<organism evidence="2 3">
    <name type="scientific">Cudoniella acicularis</name>
    <dbReference type="NCBI Taxonomy" id="354080"/>
    <lineage>
        <taxon>Eukaryota</taxon>
        <taxon>Fungi</taxon>
        <taxon>Dikarya</taxon>
        <taxon>Ascomycota</taxon>
        <taxon>Pezizomycotina</taxon>
        <taxon>Leotiomycetes</taxon>
        <taxon>Helotiales</taxon>
        <taxon>Tricladiaceae</taxon>
        <taxon>Cudoniella</taxon>
    </lineage>
</organism>
<feature type="compositionally biased region" description="Basic and acidic residues" evidence="1">
    <location>
        <begin position="398"/>
        <end position="417"/>
    </location>
</feature>
<feature type="compositionally biased region" description="Basic and acidic residues" evidence="1">
    <location>
        <begin position="222"/>
        <end position="241"/>
    </location>
</feature>
<gene>
    <name evidence="2" type="ORF">G7Y89_g10791</name>
</gene>
<feature type="compositionally biased region" description="Basic and acidic residues" evidence="1">
    <location>
        <begin position="336"/>
        <end position="353"/>
    </location>
</feature>
<sequence length="1000" mass="112722">MEHRRRHRNGQRDHGENIRDTEAHLKLERYQTNKPPEKIHKTSRRNLDDGNNKNLRNKNPPSNAMLSDDDDYVRRWLAETSKEMGRDGEERGGQESPSRKHTLSFLGPLETVDLLTALCICAGDEIVRASRRRSELSTRAEEISLHASKPNKSKRRHASSSDSSLLEVPVKAAPQSTIRRQDGDGISRHNEESVVQSRKRHQAESTSSAAGSVTGHSSPPKEVFEKRARHKTREERYEPKVSNRAIEITCEKKSSTSKRQKKSGQKKSAKKAGEDLMRNFSSKSIGQERITIRPSYGPGMFKNGRASSPVKRRGLPDLAFSEMYFLQHSSLPQKSAKSDKAIPKSREKEQRRALRVEEEISTFFQSTKAPLQEIDPNAKSRELLVLANLKESVYAKQRITDHQLQDRGRSQSHDLRRPQLNNPHRNHSSDKQLKHSRLSLGERGVEKPPGSAGKISGKTTSYITWSETQISTEDGNGSQHFDTAYEQQRSVTPDSIRRSLESTGIYRDTGINKDPKYQSRSRPNPKEPSRYTKNRSNRVGERRAPSLRHGSTPVVSASARVSRNPSSRPSSLLRSMTHSPARSTQTPRCTETTDKSGPQKAPLEAENGDSADNQRRLRIEHFDQDSGWQETPSPRQQTGHAVIALVERDIPREPRSTPIDRERLAKEARIKRPSTTLPVTRITGSNSHSLSVEKGVVGNQHGLPMATPRGGWPITESSKEESIEPSQSKTAEATIHESEVKSLEDNSSSIKQNLPDIQLPIQGNLEQKMSLQHAENLADYSVPQSLGADIIGGSGGMAPVAGTLPGRRENATYNGIPLRGGWNYQIDPTFIPPLQFRPPFDTQSHFIHQSQRQIVQETFIENEWRSMGDGLETDASWVASTLPHMEASMEEQDFHEDELIAQDDCHTQEVSFEGYVSIEQGGSTYFADPGMWLPEDHFEEGGMANFEITNDQGDWHAYGFHGSELERFDTVQEMMDHQDEFDTPEGQYSTQNFWRPRPQY</sequence>
<reference evidence="2 3" key="1">
    <citation type="submission" date="2020-03" db="EMBL/GenBank/DDBJ databases">
        <title>Draft Genome Sequence of Cudoniella acicularis.</title>
        <authorList>
            <person name="Buettner E."/>
            <person name="Kellner H."/>
        </authorList>
    </citation>
    <scope>NUCLEOTIDE SEQUENCE [LARGE SCALE GENOMIC DNA]</scope>
    <source>
        <strain evidence="2 3">DSM 108380</strain>
    </source>
</reference>
<dbReference type="Proteomes" id="UP000566819">
    <property type="component" value="Unassembled WGS sequence"/>
</dbReference>
<feature type="compositionally biased region" description="Basic and acidic residues" evidence="1">
    <location>
        <begin position="10"/>
        <end position="51"/>
    </location>
</feature>
<feature type="compositionally biased region" description="Polar residues" evidence="1">
    <location>
        <begin position="576"/>
        <end position="590"/>
    </location>
</feature>
<feature type="compositionally biased region" description="Polar residues" evidence="1">
    <location>
        <begin position="52"/>
        <end position="65"/>
    </location>
</feature>
<feature type="compositionally biased region" description="Low complexity" evidence="1">
    <location>
        <begin position="553"/>
        <end position="575"/>
    </location>
</feature>
<feature type="compositionally biased region" description="Basic and acidic residues" evidence="1">
    <location>
        <begin position="179"/>
        <end position="192"/>
    </location>
</feature>
<evidence type="ECO:0000313" key="3">
    <source>
        <dbReference type="Proteomes" id="UP000566819"/>
    </source>
</evidence>
<feature type="compositionally biased region" description="Basic and acidic residues" evidence="1">
    <location>
        <begin position="131"/>
        <end position="144"/>
    </location>
</feature>
<feature type="compositionally biased region" description="Basic and acidic residues" evidence="1">
    <location>
        <begin position="82"/>
        <end position="93"/>
    </location>
</feature>
<dbReference type="EMBL" id="JAAMPI010000981">
    <property type="protein sequence ID" value="KAF4627362.1"/>
    <property type="molecule type" value="Genomic_DNA"/>
</dbReference>
<keyword evidence="3" id="KW-1185">Reference proteome</keyword>
<feature type="region of interest" description="Disordered" evidence="1">
    <location>
        <begin position="1"/>
        <end position="72"/>
    </location>
</feature>
<feature type="region of interest" description="Disordered" evidence="1">
    <location>
        <begin position="131"/>
        <end position="274"/>
    </location>
</feature>
<feature type="compositionally biased region" description="Basic residues" evidence="1">
    <location>
        <begin position="149"/>
        <end position="158"/>
    </location>
</feature>
<feature type="region of interest" description="Disordered" evidence="1">
    <location>
        <begin position="398"/>
        <end position="459"/>
    </location>
</feature>
<comment type="caution">
    <text evidence="2">The sequence shown here is derived from an EMBL/GenBank/DDBJ whole genome shotgun (WGS) entry which is preliminary data.</text>
</comment>
<accession>A0A8H4RC27</accession>
<evidence type="ECO:0000313" key="2">
    <source>
        <dbReference type="EMBL" id="KAF4627362.1"/>
    </source>
</evidence>
<dbReference type="AlphaFoldDB" id="A0A8H4RC27"/>
<feature type="compositionally biased region" description="Basic and acidic residues" evidence="1">
    <location>
        <begin position="734"/>
        <end position="744"/>
    </location>
</feature>
<feature type="region of interest" description="Disordered" evidence="1">
    <location>
        <begin position="486"/>
        <end position="614"/>
    </location>
</feature>
<feature type="compositionally biased region" description="Basic residues" evidence="1">
    <location>
        <begin position="255"/>
        <end position="270"/>
    </location>
</feature>